<dbReference type="PANTHER" id="PTHR33908">
    <property type="entry name" value="MANNOSYLTRANSFERASE YKCB-RELATED"/>
    <property type="match status" value="1"/>
</dbReference>
<evidence type="ECO:0000256" key="3">
    <source>
        <dbReference type="ARBA" id="ARBA00022676"/>
    </source>
</evidence>
<feature type="transmembrane region" description="Helical" evidence="8">
    <location>
        <begin position="69"/>
        <end position="91"/>
    </location>
</feature>
<feature type="transmembrane region" description="Helical" evidence="8">
    <location>
        <begin position="306"/>
        <end position="323"/>
    </location>
</feature>
<dbReference type="EMBL" id="LBZK01000021">
    <property type="protein sequence ID" value="KKR70438.1"/>
    <property type="molecule type" value="Genomic_DNA"/>
</dbReference>
<feature type="transmembrane region" description="Helical" evidence="8">
    <location>
        <begin position="98"/>
        <end position="115"/>
    </location>
</feature>
<evidence type="ECO:0000313" key="11">
    <source>
        <dbReference type="Proteomes" id="UP000034562"/>
    </source>
</evidence>
<feature type="transmembrane region" description="Helical" evidence="8">
    <location>
        <begin position="239"/>
        <end position="256"/>
    </location>
</feature>
<feature type="transmembrane region" description="Helical" evidence="8">
    <location>
        <begin position="329"/>
        <end position="345"/>
    </location>
</feature>
<dbReference type="InterPro" id="IPR038731">
    <property type="entry name" value="RgtA/B/C-like"/>
</dbReference>
<dbReference type="GO" id="GO:0005886">
    <property type="term" value="C:plasma membrane"/>
    <property type="evidence" value="ECO:0007669"/>
    <property type="project" value="UniProtKB-SubCell"/>
</dbReference>
<evidence type="ECO:0000256" key="8">
    <source>
        <dbReference type="SAM" id="Phobius"/>
    </source>
</evidence>
<sequence>MIYLIIFFGFIFRLISINQSLWLDEATSALVAKMSVADIFSKFLPGDFHPSLYYLFLKGWVALFGMGEVALRIPSVIFGVATIYATYLVAAKLFNRRVGLISSSLMATSGLAVYYSQEARMYSLAAFLVGFLVYLFLEKKWIYFSVILLLLGMTDYVSLFIIPVFWITGWNDRKKLTFSHVPLAVTFIIWLPIFIKQLVVGSAVKTSWLQLLGMATFKNTLLIPVKFMIGRISFDDKTLYAVLVGLISSLFGYLLFRAMKLPNLIVGVSSPSASSGAESLRNETTSLHPRAYVRGISRRGIKDSKLLWAWLITPILIGIIVSLKIPTLSYFRFLFVLPAFYILIAKAIGNLGKHRKLFLCLVLGVNLISTMYYLIAPRFQREDWRGAASAIGEDKIVFPAATQKEALIYYGKGEQIINTSQISQKDKDIWLSRYVWEIFDSGDSARKNVEALGYNKASEYNFNGVVFWKYTK</sequence>
<gene>
    <name evidence="10" type="ORF">UU12_C0021G0005</name>
</gene>
<reference evidence="10 11" key="1">
    <citation type="journal article" date="2015" name="Nature">
        <title>rRNA introns, odd ribosomes, and small enigmatic genomes across a large radiation of phyla.</title>
        <authorList>
            <person name="Brown C.T."/>
            <person name="Hug L.A."/>
            <person name="Thomas B.C."/>
            <person name="Sharon I."/>
            <person name="Castelle C.J."/>
            <person name="Singh A."/>
            <person name="Wilkins M.J."/>
            <person name="Williams K.H."/>
            <person name="Banfield J.F."/>
        </authorList>
    </citation>
    <scope>NUCLEOTIDE SEQUENCE [LARGE SCALE GENOMIC DNA]</scope>
</reference>
<feature type="transmembrane region" description="Helical" evidence="8">
    <location>
        <begin position="144"/>
        <end position="166"/>
    </location>
</feature>
<feature type="transmembrane region" description="Helical" evidence="8">
    <location>
        <begin position="357"/>
        <end position="375"/>
    </location>
</feature>
<dbReference type="STRING" id="1618563.UU12_C0021G0005"/>
<dbReference type="PANTHER" id="PTHR33908:SF11">
    <property type="entry name" value="MEMBRANE PROTEIN"/>
    <property type="match status" value="1"/>
</dbReference>
<accession>A0A0G0T047</accession>
<comment type="caution">
    <text evidence="10">The sequence shown here is derived from an EMBL/GenBank/DDBJ whole genome shotgun (WGS) entry which is preliminary data.</text>
</comment>
<feature type="transmembrane region" description="Helical" evidence="8">
    <location>
        <begin position="178"/>
        <end position="195"/>
    </location>
</feature>
<name>A0A0G0T047_9BACT</name>
<feature type="transmembrane region" description="Helical" evidence="8">
    <location>
        <begin position="121"/>
        <end position="137"/>
    </location>
</feature>
<evidence type="ECO:0000313" key="10">
    <source>
        <dbReference type="EMBL" id="KKR70438.1"/>
    </source>
</evidence>
<dbReference type="GO" id="GO:0009103">
    <property type="term" value="P:lipopolysaccharide biosynthetic process"/>
    <property type="evidence" value="ECO:0007669"/>
    <property type="project" value="UniProtKB-ARBA"/>
</dbReference>
<evidence type="ECO:0000256" key="2">
    <source>
        <dbReference type="ARBA" id="ARBA00022475"/>
    </source>
</evidence>
<evidence type="ECO:0000256" key="4">
    <source>
        <dbReference type="ARBA" id="ARBA00022679"/>
    </source>
</evidence>
<evidence type="ECO:0000256" key="1">
    <source>
        <dbReference type="ARBA" id="ARBA00004651"/>
    </source>
</evidence>
<dbReference type="Proteomes" id="UP000034562">
    <property type="component" value="Unassembled WGS sequence"/>
</dbReference>
<evidence type="ECO:0000256" key="6">
    <source>
        <dbReference type="ARBA" id="ARBA00022989"/>
    </source>
</evidence>
<dbReference type="AlphaFoldDB" id="A0A0G0T047"/>
<keyword evidence="3" id="KW-0328">Glycosyltransferase</keyword>
<keyword evidence="6 8" id="KW-1133">Transmembrane helix</keyword>
<keyword evidence="5 8" id="KW-0812">Transmembrane</keyword>
<feature type="domain" description="Glycosyltransferase RgtA/B/C/D-like" evidence="9">
    <location>
        <begin position="49"/>
        <end position="183"/>
    </location>
</feature>
<keyword evidence="7 8" id="KW-0472">Membrane</keyword>
<feature type="transmembrane region" description="Helical" evidence="8">
    <location>
        <begin position="207"/>
        <end position="227"/>
    </location>
</feature>
<evidence type="ECO:0000256" key="5">
    <source>
        <dbReference type="ARBA" id="ARBA00022692"/>
    </source>
</evidence>
<protein>
    <submittedName>
        <fullName evidence="10">Glycosyl transferase family 39</fullName>
    </submittedName>
</protein>
<comment type="subcellular location">
    <subcellularLocation>
        <location evidence="1">Cell membrane</location>
        <topology evidence="1">Multi-pass membrane protein</topology>
    </subcellularLocation>
</comment>
<keyword evidence="2" id="KW-1003">Cell membrane</keyword>
<evidence type="ECO:0000259" key="9">
    <source>
        <dbReference type="Pfam" id="PF13231"/>
    </source>
</evidence>
<dbReference type="InterPro" id="IPR050297">
    <property type="entry name" value="LipidA_mod_glycosyltrf_83"/>
</dbReference>
<proteinExistence type="predicted"/>
<organism evidence="10 11">
    <name type="scientific">Candidatus Woesebacteria bacterium GW2011_GWA2_40_7b</name>
    <dbReference type="NCBI Taxonomy" id="1618563"/>
    <lineage>
        <taxon>Bacteria</taxon>
        <taxon>Candidatus Woeseibacteriota</taxon>
    </lineage>
</organism>
<evidence type="ECO:0000256" key="7">
    <source>
        <dbReference type="ARBA" id="ARBA00023136"/>
    </source>
</evidence>
<dbReference type="GO" id="GO:0016763">
    <property type="term" value="F:pentosyltransferase activity"/>
    <property type="evidence" value="ECO:0007669"/>
    <property type="project" value="TreeGrafter"/>
</dbReference>
<keyword evidence="4 10" id="KW-0808">Transferase</keyword>
<dbReference type="Pfam" id="PF13231">
    <property type="entry name" value="PMT_2"/>
    <property type="match status" value="1"/>
</dbReference>